<keyword evidence="2" id="KW-1185">Reference proteome</keyword>
<dbReference type="InterPro" id="IPR042217">
    <property type="entry name" value="T4SS_VirB10/TrbI"/>
</dbReference>
<dbReference type="Proteomes" id="UP000287394">
    <property type="component" value="Chromosome"/>
</dbReference>
<proteinExistence type="predicted"/>
<dbReference type="OrthoDB" id="9813021at2"/>
<dbReference type="EMBL" id="AP025739">
    <property type="protein sequence ID" value="BDI30994.1"/>
    <property type="molecule type" value="Genomic_DNA"/>
</dbReference>
<gene>
    <name evidence="1" type="ORF">CCAX7_30450</name>
</gene>
<accession>A0A402CSQ4</accession>
<name>A0A402CSQ4_9BACT</name>
<organism evidence="1 2">
    <name type="scientific">Capsulimonas corticalis</name>
    <dbReference type="NCBI Taxonomy" id="2219043"/>
    <lineage>
        <taxon>Bacteria</taxon>
        <taxon>Bacillati</taxon>
        <taxon>Armatimonadota</taxon>
        <taxon>Armatimonadia</taxon>
        <taxon>Capsulimonadales</taxon>
        <taxon>Capsulimonadaceae</taxon>
        <taxon>Capsulimonas</taxon>
    </lineage>
</organism>
<sequence length="258" mass="26562">MKHSYQSALIFAGVAVLTAFGHVAGAAGKDAAAPAVIPTASAEAIASAAANGKYLLTERTPVHMVLDEQLKSGDSKVGQDVAFHTDQDIYNAEHILLIPANSQAFGQVTQSSRPGAWGKAGKLNFTCDYILLPDRSKVALRSSTNSVHGKDNSAALVGGILAFGIFGGFVKGRDVTIHKGDAFTMYVNADTQLPALTAGGAPAAAPAASGRTLFTLNNGNQIAGTLLSLDNGVYTVNTDAGKQTVKASDVKTMFALAN</sequence>
<reference evidence="1 2" key="1">
    <citation type="journal article" date="2019" name="Int. J. Syst. Evol. Microbiol.">
        <title>Capsulimonas corticalis gen. nov., sp. nov., an aerobic capsulated bacterium, of a novel bacterial order, Capsulimonadales ord. nov., of the class Armatimonadia of the phylum Armatimonadetes.</title>
        <authorList>
            <person name="Li J."/>
            <person name="Kudo C."/>
            <person name="Tonouchi A."/>
        </authorList>
    </citation>
    <scope>NUCLEOTIDE SEQUENCE [LARGE SCALE GENOMIC DNA]</scope>
    <source>
        <strain evidence="1 2">AX-7</strain>
    </source>
</reference>
<dbReference type="AlphaFoldDB" id="A0A402CSQ4"/>
<evidence type="ECO:0000313" key="2">
    <source>
        <dbReference type="Proteomes" id="UP000287394"/>
    </source>
</evidence>
<dbReference type="RefSeq" id="WP_119320430.1">
    <property type="nucleotide sequence ID" value="NZ_AP025739.1"/>
</dbReference>
<evidence type="ECO:0000313" key="1">
    <source>
        <dbReference type="EMBL" id="BDI30994.1"/>
    </source>
</evidence>
<dbReference type="KEGG" id="ccot:CCAX7_30450"/>
<protein>
    <submittedName>
        <fullName evidence="1">Uncharacterized protein</fullName>
    </submittedName>
</protein>
<dbReference type="Gene3D" id="2.40.128.260">
    <property type="entry name" value="Type IV secretion system, VirB10/TraB/TrbI"/>
    <property type="match status" value="1"/>
</dbReference>